<dbReference type="GO" id="GO:0006508">
    <property type="term" value="P:proteolysis"/>
    <property type="evidence" value="ECO:0007669"/>
    <property type="project" value="UniProtKB-KW"/>
</dbReference>
<keyword evidence="2" id="KW-0645">Protease</keyword>
<dbReference type="OrthoDB" id="56693at2157"/>
<dbReference type="Proteomes" id="UP000060043">
    <property type="component" value="Chromosome"/>
</dbReference>
<dbReference type="SUPFAM" id="SSF52743">
    <property type="entry name" value="Subtilisin-like"/>
    <property type="match status" value="1"/>
</dbReference>
<comment type="cofactor">
    <cofactor evidence="1">
        <name>Ca(2+)</name>
        <dbReference type="ChEBI" id="CHEBI:29108"/>
    </cofactor>
</comment>
<feature type="domain" description="Peptidase S53" evidence="9">
    <location>
        <begin position="188"/>
        <end position="546"/>
    </location>
</feature>
<evidence type="ECO:0000256" key="8">
    <source>
        <dbReference type="SAM" id="Phobius"/>
    </source>
</evidence>
<dbReference type="GO" id="GO:0004252">
    <property type="term" value="F:serine-type endopeptidase activity"/>
    <property type="evidence" value="ECO:0007669"/>
    <property type="project" value="InterPro"/>
</dbReference>
<protein>
    <recommendedName>
        <fullName evidence="9">Peptidase S53 domain-containing protein</fullName>
    </recommendedName>
</protein>
<dbReference type="STRING" id="1435377.SUSAZ_05475"/>
<dbReference type="InterPro" id="IPR015366">
    <property type="entry name" value="S53_propep"/>
</dbReference>
<evidence type="ECO:0000256" key="7">
    <source>
        <dbReference type="ARBA" id="ARBA00023145"/>
    </source>
</evidence>
<dbReference type="RefSeq" id="WP_011277998.1">
    <property type="nucleotide sequence ID" value="NZ_BHWZ01000002.1"/>
</dbReference>
<name>A0A0U3FDU5_9CREN</name>
<dbReference type="InterPro" id="IPR050819">
    <property type="entry name" value="Tripeptidyl-peptidase_I"/>
</dbReference>
<dbReference type="InterPro" id="IPR036852">
    <property type="entry name" value="Peptidase_S8/S53_dom_sf"/>
</dbReference>
<keyword evidence="6" id="KW-0106">Calcium</keyword>
<accession>A0A0U3FDU5</accession>
<dbReference type="EMBL" id="CP013695">
    <property type="protein sequence ID" value="ALU31354.1"/>
    <property type="molecule type" value="Genomic_DNA"/>
</dbReference>
<evidence type="ECO:0000259" key="9">
    <source>
        <dbReference type="PROSITE" id="PS51695"/>
    </source>
</evidence>
<evidence type="ECO:0000256" key="6">
    <source>
        <dbReference type="ARBA" id="ARBA00022837"/>
    </source>
</evidence>
<dbReference type="SUPFAM" id="SSF54897">
    <property type="entry name" value="Protease propeptides/inhibitors"/>
    <property type="match status" value="1"/>
</dbReference>
<keyword evidence="7" id="KW-0865">Zymogen</keyword>
<dbReference type="GeneID" id="14551651"/>
<evidence type="ECO:0000313" key="13">
    <source>
        <dbReference type="Proteomes" id="UP000065473"/>
    </source>
</evidence>
<evidence type="ECO:0000256" key="4">
    <source>
        <dbReference type="ARBA" id="ARBA00022801"/>
    </source>
</evidence>
<dbReference type="GO" id="GO:0046872">
    <property type="term" value="F:metal ion binding"/>
    <property type="evidence" value="ECO:0007669"/>
    <property type="project" value="UniProtKB-KW"/>
</dbReference>
<dbReference type="EMBL" id="CP013694">
    <property type="protein sequence ID" value="ALU28638.1"/>
    <property type="molecule type" value="Genomic_DNA"/>
</dbReference>
<dbReference type="AlphaFoldDB" id="A0A0U3FDU5"/>
<dbReference type="PIRSF" id="PIRSF032623">
    <property type="entry name" value="Peptidase_SSO2181_prd"/>
    <property type="match status" value="1"/>
</dbReference>
<dbReference type="Proteomes" id="UP000065473">
    <property type="component" value="Chromosome"/>
</dbReference>
<dbReference type="InterPro" id="IPR023828">
    <property type="entry name" value="Peptidase_S8_Ser-AS"/>
</dbReference>
<evidence type="ECO:0000256" key="5">
    <source>
        <dbReference type="ARBA" id="ARBA00022825"/>
    </source>
</evidence>
<evidence type="ECO:0000313" key="10">
    <source>
        <dbReference type="EMBL" id="ALU28638.1"/>
    </source>
</evidence>
<evidence type="ECO:0000256" key="2">
    <source>
        <dbReference type="ARBA" id="ARBA00022670"/>
    </source>
</evidence>
<keyword evidence="3" id="KW-0479">Metal-binding</keyword>
<dbReference type="GO" id="GO:0008240">
    <property type="term" value="F:tripeptidyl-peptidase activity"/>
    <property type="evidence" value="ECO:0007669"/>
    <property type="project" value="TreeGrafter"/>
</dbReference>
<keyword evidence="4" id="KW-0378">Hydrolase</keyword>
<dbReference type="Gene3D" id="3.40.50.200">
    <property type="entry name" value="Peptidase S8/S53 domain"/>
    <property type="match status" value="1"/>
</dbReference>
<dbReference type="PaxDb" id="1435377-SUSAZ_05475"/>
<feature type="transmembrane region" description="Helical" evidence="8">
    <location>
        <begin position="1248"/>
        <end position="1272"/>
    </location>
</feature>
<keyword evidence="5" id="KW-0720">Serine protease</keyword>
<keyword evidence="8" id="KW-0472">Membrane</keyword>
<dbReference type="PROSITE" id="PS51695">
    <property type="entry name" value="SEDOLISIN"/>
    <property type="match status" value="1"/>
</dbReference>
<proteinExistence type="predicted"/>
<reference evidence="12 13" key="1">
    <citation type="submission" date="2015-12" db="EMBL/GenBank/DDBJ databases">
        <title>A stable core within a dynamic pangenome in Sulfolobus acidocaldarius.</title>
        <authorList>
            <person name="Anderson R."/>
            <person name="Kouris A."/>
            <person name="Seward C."/>
            <person name="Campbell K."/>
            <person name="Whitaker R."/>
        </authorList>
    </citation>
    <scope>NUCLEOTIDE SEQUENCE [LARGE SCALE GENOMIC DNA]</scope>
    <source>
        <strain evidence="10 13">GG12-C01-09</strain>
        <strain evidence="11 12">NG05B_CO5_07</strain>
    </source>
</reference>
<dbReference type="CDD" id="cd04056">
    <property type="entry name" value="Peptidases_S53"/>
    <property type="match status" value="1"/>
</dbReference>
<evidence type="ECO:0000256" key="1">
    <source>
        <dbReference type="ARBA" id="ARBA00001913"/>
    </source>
</evidence>
<evidence type="ECO:0000313" key="11">
    <source>
        <dbReference type="EMBL" id="ALU31354.1"/>
    </source>
</evidence>
<dbReference type="OMA" id="PGVFQPW"/>
<dbReference type="SMART" id="SM00944">
    <property type="entry name" value="Pro-kuma_activ"/>
    <property type="match status" value="1"/>
</dbReference>
<organism evidence="11 12">
    <name type="scientific">Sulfolobus acidocaldarius</name>
    <dbReference type="NCBI Taxonomy" id="2285"/>
    <lineage>
        <taxon>Archaea</taxon>
        <taxon>Thermoproteota</taxon>
        <taxon>Thermoprotei</taxon>
        <taxon>Sulfolobales</taxon>
        <taxon>Sulfolobaceae</taxon>
        <taxon>Sulfolobus</taxon>
    </lineage>
</organism>
<keyword evidence="8" id="KW-1133">Transmembrane helix</keyword>
<dbReference type="InterPro" id="IPR017001">
    <property type="entry name" value="Pept_S53_physarolisin-II_arc"/>
</dbReference>
<sequence>MQVKFLIPISILLISISGILSLGISSPSNQNTFFNSYTNAKLLPSNTLLTLTFFIPPKNLNMLYYTAEEVANHQISPLTPQQIIKEFSQPNKVTSLINFLESNGFTIYYSSPFAVVATATAGKIDNVFSTELGLFSYNGHVYYKPLTSPSFSLTGIIVGGLDNETAFQPYFMQLNNTTHPAFQFSYLGYGPNALRTAYNVTGTGKNVTIAIIDAFGDPLIYQDVKSFDQIYGLPPANLSVYAVGPYIPEQGIATGWDIETALDVEAAHAMAPYAKINLVVSSDSGPTLYAAVDYVVTQKLGDVVSMSWGLSENLFAASGFYYFINGQPFPNYPYLDYYFALGTAEGITFFASSGDTGAYGDSLTTYGGASFPATSPFVTAVGGTTLYLSSGKAYETAWSVLPQYFEYAGTVSSGGGYSTFFPRPWYQDGVINSSFRAVPDVAADANPYTGFNITVLGSEEIIGGTSLASPLWAGMLADIISQLGRPIGLLNPILYWIYKNPALYQESFHQITLGYNGEFYAKPGYNLVTGLGTPNVGELLNAIQQYLKTNNLEISVTTNGTIPWYMYNSTVSVIAYITYPNGTIVSQGTFSAYIQTTSGTVTTIPLSFNGTDWVGSFNIQPGMTPNIWSIIVNGSSAGFSGTSSYDIDVGQSINILSPIPFPYGPPLSLNTPFGVVAQIYNPDGTPAVNQTVNVYLLKNGKVVESAVLTPTSQPGEYVGQLALITPAEQGTYILVVNTSYGSAYTYVYFGNIIEGAVYTPINTGFPGVSPGQNITLFAFTLTPEGTGQLSSNVSAFIYNQNGQLVSTVNLTQAPEITLFGVFNFFGLYYANFTIPSNFTPGFYSVIIQSQARTGIGVSTGEFFTSFYVSPASLSYNIKVKGIAYEGQHIKIYANITYTNGTEVEYGIFNAIPLPSSIAFKSYLVATNYSVPLQFNSTLGLWEGTFQIPSVLGANSFYLGYPPYTLSGPWTVYISGVSANGNPISSGPTYFNVLPYTYLGSKVIITSQNYTSVPLLSSNSLSNVYVGNLELINVNISLNNVVVGNLTVVNSQVGVSSSTLNSLTAKNSKLSIAQSTIGGDPDSVAIQLYNSSLILTSVVIANSTYAFNQVNSNVELNGVSLSNVQHVSTISPPTISPQFVNITQKISALNLTVSGYNAKILNVLVNGISTRYSVISSSQNSTTISIPFSSSALPSGQYTIVVMTYNGLPYNVSATVYNAYPQISLSSSLSNATTSLSSKISSNASDVAFYRNITIASLIIAIISLILVIYLLLRRR</sequence>
<gene>
    <name evidence="10" type="ORF">ATY89_00755</name>
    <name evidence="11" type="ORF">ATZ20_03795</name>
</gene>
<dbReference type="PANTHER" id="PTHR14218">
    <property type="entry name" value="PROTEASE S8 TRIPEPTIDYL PEPTIDASE I CLN2"/>
    <property type="match status" value="1"/>
</dbReference>
<dbReference type="InterPro" id="IPR030400">
    <property type="entry name" value="Sedolisin_dom"/>
</dbReference>
<keyword evidence="8" id="KW-0812">Transmembrane</keyword>
<evidence type="ECO:0000256" key="3">
    <source>
        <dbReference type="ARBA" id="ARBA00022723"/>
    </source>
</evidence>
<dbReference type="Pfam" id="PF09286">
    <property type="entry name" value="Pro-kuma_activ"/>
    <property type="match status" value="1"/>
</dbReference>
<dbReference type="CDD" id="cd11377">
    <property type="entry name" value="Pro-peptidase_S53"/>
    <property type="match status" value="1"/>
</dbReference>
<dbReference type="PANTHER" id="PTHR14218:SF15">
    <property type="entry name" value="TRIPEPTIDYL-PEPTIDASE 1"/>
    <property type="match status" value="1"/>
</dbReference>
<dbReference type="PROSITE" id="PS00138">
    <property type="entry name" value="SUBTILASE_SER"/>
    <property type="match status" value="1"/>
</dbReference>
<evidence type="ECO:0000313" key="12">
    <source>
        <dbReference type="Proteomes" id="UP000060043"/>
    </source>
</evidence>